<sequence length="39" mass="4757">MLHYSSYFKVFFCFFLNHTPSCPGLSSVQHWLYLRWCPL</sequence>
<accession>A0A0E9QUF6</accession>
<evidence type="ECO:0000313" key="1">
    <source>
        <dbReference type="EMBL" id="JAH20077.1"/>
    </source>
</evidence>
<name>A0A0E9QUF6_ANGAN</name>
<reference evidence="1" key="2">
    <citation type="journal article" date="2015" name="Fish Shellfish Immunol.">
        <title>Early steps in the European eel (Anguilla anguilla)-Vibrio vulnificus interaction in the gills: Role of the RtxA13 toxin.</title>
        <authorList>
            <person name="Callol A."/>
            <person name="Pajuelo D."/>
            <person name="Ebbesson L."/>
            <person name="Teles M."/>
            <person name="MacKenzie S."/>
            <person name="Amaro C."/>
        </authorList>
    </citation>
    <scope>NUCLEOTIDE SEQUENCE</scope>
</reference>
<reference evidence="1" key="1">
    <citation type="submission" date="2014-11" db="EMBL/GenBank/DDBJ databases">
        <authorList>
            <person name="Amaro Gonzalez C."/>
        </authorList>
    </citation>
    <scope>NUCLEOTIDE SEQUENCE</scope>
</reference>
<proteinExistence type="predicted"/>
<organism evidence="1">
    <name type="scientific">Anguilla anguilla</name>
    <name type="common">European freshwater eel</name>
    <name type="synonym">Muraena anguilla</name>
    <dbReference type="NCBI Taxonomy" id="7936"/>
    <lineage>
        <taxon>Eukaryota</taxon>
        <taxon>Metazoa</taxon>
        <taxon>Chordata</taxon>
        <taxon>Craniata</taxon>
        <taxon>Vertebrata</taxon>
        <taxon>Euteleostomi</taxon>
        <taxon>Actinopterygii</taxon>
        <taxon>Neopterygii</taxon>
        <taxon>Teleostei</taxon>
        <taxon>Anguilliformes</taxon>
        <taxon>Anguillidae</taxon>
        <taxon>Anguilla</taxon>
    </lineage>
</organism>
<protein>
    <submittedName>
        <fullName evidence="1">Uncharacterized protein</fullName>
    </submittedName>
</protein>
<dbReference type="EMBL" id="GBXM01088500">
    <property type="protein sequence ID" value="JAH20077.1"/>
    <property type="molecule type" value="Transcribed_RNA"/>
</dbReference>
<dbReference type="AlphaFoldDB" id="A0A0E9QUF6"/>